<gene>
    <name evidence="2" type="ORF">C7H19_04545</name>
</gene>
<organism evidence="2 3">
    <name type="scientific">Aphanothece hegewaldii CCALA 016</name>
    <dbReference type="NCBI Taxonomy" id="2107694"/>
    <lineage>
        <taxon>Bacteria</taxon>
        <taxon>Bacillati</taxon>
        <taxon>Cyanobacteriota</taxon>
        <taxon>Cyanophyceae</taxon>
        <taxon>Oscillatoriophycideae</taxon>
        <taxon>Chroococcales</taxon>
        <taxon>Aphanothecaceae</taxon>
        <taxon>Aphanothece</taxon>
    </lineage>
</organism>
<reference evidence="2 3" key="2">
    <citation type="submission" date="2018-03" db="EMBL/GenBank/DDBJ databases">
        <authorList>
            <person name="Keele B.F."/>
        </authorList>
    </citation>
    <scope>NUCLEOTIDE SEQUENCE [LARGE SCALE GENOMIC DNA]</scope>
    <source>
        <strain evidence="2 3">CCALA 016</strain>
    </source>
</reference>
<dbReference type="InterPro" id="IPR011659">
    <property type="entry name" value="WD40"/>
</dbReference>
<dbReference type="Proteomes" id="UP000239001">
    <property type="component" value="Unassembled WGS sequence"/>
</dbReference>
<evidence type="ECO:0000313" key="3">
    <source>
        <dbReference type="Proteomes" id="UP000239001"/>
    </source>
</evidence>
<dbReference type="PROSITE" id="PS51257">
    <property type="entry name" value="PROKAR_LIPOPROTEIN"/>
    <property type="match status" value="1"/>
</dbReference>
<dbReference type="EMBL" id="PXOH01000003">
    <property type="protein sequence ID" value="PSF38773.1"/>
    <property type="molecule type" value="Genomic_DNA"/>
</dbReference>
<dbReference type="SUPFAM" id="SSF82171">
    <property type="entry name" value="DPP6 N-terminal domain-like"/>
    <property type="match status" value="1"/>
</dbReference>
<comment type="similarity">
    <text evidence="1">Belongs to the TolB family.</text>
</comment>
<accession>A0A2T1M237</accession>
<name>A0A2T1M237_9CHRO</name>
<dbReference type="Pfam" id="PF07676">
    <property type="entry name" value="PD40"/>
    <property type="match status" value="2"/>
</dbReference>
<comment type="caution">
    <text evidence="2">The sequence shown here is derived from an EMBL/GenBank/DDBJ whole genome shotgun (WGS) entry which is preliminary data.</text>
</comment>
<dbReference type="Gene3D" id="2.120.10.30">
    <property type="entry name" value="TolB, C-terminal domain"/>
    <property type="match status" value="1"/>
</dbReference>
<reference evidence="2 3" key="1">
    <citation type="submission" date="2018-03" db="EMBL/GenBank/DDBJ databases">
        <title>The ancient ancestry and fast evolution of plastids.</title>
        <authorList>
            <person name="Moore K.R."/>
            <person name="Magnabosco C."/>
            <person name="Momper L."/>
            <person name="Gold D.A."/>
            <person name="Bosak T."/>
            <person name="Fournier G.P."/>
        </authorList>
    </citation>
    <scope>NUCLEOTIDE SEQUENCE [LARGE SCALE GENOMIC DNA]</scope>
    <source>
        <strain evidence="2 3">CCALA 016</strain>
    </source>
</reference>
<protein>
    <submittedName>
        <fullName evidence="2">Biopolymer transporter Tol</fullName>
    </submittedName>
</protein>
<keyword evidence="3" id="KW-1185">Reference proteome</keyword>
<proteinExistence type="inferred from homology"/>
<dbReference type="PANTHER" id="PTHR36842:SF2">
    <property type="entry name" value="SLR0505 PROTEIN"/>
    <property type="match status" value="1"/>
</dbReference>
<evidence type="ECO:0000313" key="2">
    <source>
        <dbReference type="EMBL" id="PSF38773.1"/>
    </source>
</evidence>
<dbReference type="AlphaFoldDB" id="A0A2T1M237"/>
<sequence>MAAHRLLRRFIQGLSYSLLALLSACNMNNPPPGIGDLNSRYNEEKPAISGNGRWLAMVSNRRGMSEILLYDLQVRRFEGLSGFYGGDAIADSPSLSLTGRYLVYLVTLDGRPAIALYDRITKRSDLLIQGYRRWIQHPHISPDGRYVVFQSARKGQWDIEVLDRGPNIELDIPDGTPIPNP</sequence>
<dbReference type="PANTHER" id="PTHR36842">
    <property type="entry name" value="PROTEIN TOLB HOMOLOG"/>
    <property type="match status" value="1"/>
</dbReference>
<evidence type="ECO:0000256" key="1">
    <source>
        <dbReference type="ARBA" id="ARBA00009820"/>
    </source>
</evidence>
<dbReference type="InterPro" id="IPR011042">
    <property type="entry name" value="6-blade_b-propeller_TolB-like"/>
</dbReference>
<dbReference type="OrthoDB" id="459216at2"/>